<dbReference type="Proteomes" id="UP000663722">
    <property type="component" value="Chromosome"/>
</dbReference>
<proteinExistence type="predicted"/>
<evidence type="ECO:0000313" key="1">
    <source>
        <dbReference type="EMBL" id="QTA91168.1"/>
    </source>
</evidence>
<dbReference type="AlphaFoldDB" id="A0A975GSK1"/>
<evidence type="ECO:0000313" key="2">
    <source>
        <dbReference type="Proteomes" id="UP000663722"/>
    </source>
</evidence>
<sequence>MVLITDFKGISKFFIDKPANPVQTCICEFAGCKKLRRIAKSGGTV</sequence>
<dbReference type="KEGG" id="dmm:dnm_072330"/>
<protein>
    <submittedName>
        <fullName evidence="1">Uncharacterized protein</fullName>
    </submittedName>
</protein>
<dbReference type="EMBL" id="CP061800">
    <property type="protein sequence ID" value="QTA91168.1"/>
    <property type="molecule type" value="Genomic_DNA"/>
</dbReference>
<keyword evidence="2" id="KW-1185">Reference proteome</keyword>
<gene>
    <name evidence="1" type="ORF">dnm_072330</name>
</gene>
<organism evidence="1 2">
    <name type="scientific">Desulfonema magnum</name>
    <dbReference type="NCBI Taxonomy" id="45655"/>
    <lineage>
        <taxon>Bacteria</taxon>
        <taxon>Pseudomonadati</taxon>
        <taxon>Thermodesulfobacteriota</taxon>
        <taxon>Desulfobacteria</taxon>
        <taxon>Desulfobacterales</taxon>
        <taxon>Desulfococcaceae</taxon>
        <taxon>Desulfonema</taxon>
    </lineage>
</organism>
<reference evidence="1" key="1">
    <citation type="journal article" date="2021" name="Microb. Physiol.">
        <title>Proteogenomic Insights into the Physiology of Marine, Sulfate-Reducing, Filamentous Desulfonema limicola and Desulfonema magnum.</title>
        <authorList>
            <person name="Schnaars V."/>
            <person name="Wohlbrand L."/>
            <person name="Scheve S."/>
            <person name="Hinrichs C."/>
            <person name="Reinhardt R."/>
            <person name="Rabus R."/>
        </authorList>
    </citation>
    <scope>NUCLEOTIDE SEQUENCE</scope>
    <source>
        <strain evidence="1">4be13</strain>
    </source>
</reference>
<name>A0A975GSK1_9BACT</name>
<accession>A0A975GSK1</accession>